<dbReference type="AlphaFoldDB" id="A0A4U0NB58"/>
<organism evidence="3 4">
    <name type="scientific">Streptomyces piniterrae</name>
    <dbReference type="NCBI Taxonomy" id="2571125"/>
    <lineage>
        <taxon>Bacteria</taxon>
        <taxon>Bacillati</taxon>
        <taxon>Actinomycetota</taxon>
        <taxon>Actinomycetes</taxon>
        <taxon>Kitasatosporales</taxon>
        <taxon>Streptomycetaceae</taxon>
        <taxon>Streptomyces</taxon>
    </lineage>
</organism>
<dbReference type="Pfam" id="PF04203">
    <property type="entry name" value="Sortase"/>
    <property type="match status" value="1"/>
</dbReference>
<dbReference type="InterPro" id="IPR023365">
    <property type="entry name" value="Sortase_dom-sf"/>
</dbReference>
<name>A0A4U0NB58_9ACTN</name>
<evidence type="ECO:0000313" key="4">
    <source>
        <dbReference type="Proteomes" id="UP000308697"/>
    </source>
</evidence>
<comment type="caution">
    <text evidence="3">The sequence shown here is derived from an EMBL/GenBank/DDBJ whole genome shotgun (WGS) entry which is preliminary data.</text>
</comment>
<gene>
    <name evidence="3" type="ORF">FCH28_21845</name>
</gene>
<evidence type="ECO:0000256" key="2">
    <source>
        <dbReference type="SAM" id="Phobius"/>
    </source>
</evidence>
<keyword evidence="2" id="KW-0472">Membrane</keyword>
<dbReference type="OrthoDB" id="525039at2"/>
<dbReference type="GO" id="GO:0016787">
    <property type="term" value="F:hydrolase activity"/>
    <property type="evidence" value="ECO:0007669"/>
    <property type="project" value="UniProtKB-KW"/>
</dbReference>
<feature type="transmembrane region" description="Helical" evidence="2">
    <location>
        <begin position="12"/>
        <end position="30"/>
    </location>
</feature>
<dbReference type="CDD" id="cd05829">
    <property type="entry name" value="Sortase_F"/>
    <property type="match status" value="1"/>
</dbReference>
<keyword evidence="1" id="KW-0378">Hydrolase</keyword>
<proteinExistence type="predicted"/>
<dbReference type="Gene3D" id="2.40.260.10">
    <property type="entry name" value="Sortase"/>
    <property type="match status" value="1"/>
</dbReference>
<sequence>MGNRSRDRGESSVIAGVTALALVTGLWLIVHGTETRTPPQPSAAQGFGAGPAVARPAVPQVPAIPPLPASDPVRVTVPSAEIDAPLMGLGLAADGSLDVPPDATRNLAGWYKDGTAPGARGTALVAGHVDSHAGPAVFYNLGSLRKNVPVEILRKDGRTAVFTVDAVEVYEGDNFPDDKVYGQADRPELRLITCGGGYDTDKQEYLGNVVVFAHLTGTRGAAAAKPATPATPTAPAGPTRQAGLFQRAVLPPVSRSAARTAVRSRSLARPAW</sequence>
<dbReference type="SUPFAM" id="SSF63817">
    <property type="entry name" value="Sortase"/>
    <property type="match status" value="1"/>
</dbReference>
<keyword evidence="2" id="KW-0812">Transmembrane</keyword>
<keyword evidence="4" id="KW-1185">Reference proteome</keyword>
<dbReference type="Proteomes" id="UP000308697">
    <property type="component" value="Unassembled WGS sequence"/>
</dbReference>
<dbReference type="NCBIfam" id="NF033748">
    <property type="entry name" value="class_F_sortase"/>
    <property type="match status" value="1"/>
</dbReference>
<dbReference type="EMBL" id="SUMB01000007">
    <property type="protein sequence ID" value="TJZ51139.1"/>
    <property type="molecule type" value="Genomic_DNA"/>
</dbReference>
<evidence type="ECO:0000313" key="3">
    <source>
        <dbReference type="EMBL" id="TJZ51139.1"/>
    </source>
</evidence>
<dbReference type="InterPro" id="IPR005754">
    <property type="entry name" value="Sortase"/>
</dbReference>
<evidence type="ECO:0000256" key="1">
    <source>
        <dbReference type="ARBA" id="ARBA00022801"/>
    </source>
</evidence>
<accession>A0A4U0NB58</accession>
<keyword evidence="2" id="KW-1133">Transmembrane helix</keyword>
<dbReference type="InterPro" id="IPR042001">
    <property type="entry name" value="Sortase_F"/>
</dbReference>
<protein>
    <submittedName>
        <fullName evidence="3">Class F sortase</fullName>
    </submittedName>
</protein>
<reference evidence="3 4" key="1">
    <citation type="submission" date="2019-04" db="EMBL/GenBank/DDBJ databases">
        <title>Streptomyces piniterrae sp. nov., a heliquinomycin-producing actinomycete isolated from rhizosphere soil of Pinus yunnanensis.</title>
        <authorList>
            <person name="Zhuang X."/>
            <person name="Zhao J."/>
        </authorList>
    </citation>
    <scope>NUCLEOTIDE SEQUENCE [LARGE SCALE GENOMIC DNA]</scope>
    <source>
        <strain evidence="4">jys28</strain>
    </source>
</reference>